<dbReference type="InterPro" id="IPR012349">
    <property type="entry name" value="Split_barrel_FMN-bd"/>
</dbReference>
<evidence type="ECO:0000313" key="2">
    <source>
        <dbReference type="Proteomes" id="UP000654345"/>
    </source>
</evidence>
<reference evidence="1 2" key="1">
    <citation type="journal article" date="2021" name="Int. J. Syst. Evol. Microbiol.">
        <title>Reticulibacter mediterranei gen. nov., sp. nov., within the new family Reticulibacteraceae fam. nov., and Ktedonospora formicarum gen. nov., sp. nov., Ktedonobacter robiniae sp. nov., Dictyobacter formicarum sp. nov. and Dictyobacter arantiisoli sp. nov., belonging to the class Ktedonobacteria.</title>
        <authorList>
            <person name="Yabe S."/>
            <person name="Zheng Y."/>
            <person name="Wang C.M."/>
            <person name="Sakai Y."/>
            <person name="Abe K."/>
            <person name="Yokota A."/>
            <person name="Donadio S."/>
            <person name="Cavaletti L."/>
            <person name="Monciardini P."/>
        </authorList>
    </citation>
    <scope>NUCLEOTIDE SEQUENCE [LARGE SCALE GENOMIC DNA]</scope>
    <source>
        <strain evidence="1 2">SOSP1-30</strain>
    </source>
</reference>
<proteinExistence type="predicted"/>
<dbReference type="Proteomes" id="UP000654345">
    <property type="component" value="Unassembled WGS sequence"/>
</dbReference>
<accession>A0ABQ3V2G7</accession>
<gene>
    <name evidence="1" type="ORF">KSB_74420</name>
</gene>
<evidence type="ECO:0000313" key="1">
    <source>
        <dbReference type="EMBL" id="GHO58967.1"/>
    </source>
</evidence>
<dbReference type="Gene3D" id="2.30.110.10">
    <property type="entry name" value="Electron Transport, Fmn-binding Protein, Chain A"/>
    <property type="match status" value="1"/>
</dbReference>
<sequence>MLGKLSNTQIEEMLYTEMIGRLGCHAEGKTYVYPINYVYDGEYIYGCSLEGVKLQVLRAHPEVCFEIDHVQNLANWRSVMAWGTFEELEGEEAAQAANLLMQREMTLIASGQSVHQMRKVDSQATSFVSAIYRIRLAKKNGRFEIEDD</sequence>
<protein>
    <recommendedName>
        <fullName evidence="3">Pyridoxamine 5'-phosphate oxidase</fullName>
    </recommendedName>
</protein>
<dbReference type="EMBL" id="BNJG01000003">
    <property type="protein sequence ID" value="GHO58967.1"/>
    <property type="molecule type" value="Genomic_DNA"/>
</dbReference>
<keyword evidence="2" id="KW-1185">Reference proteome</keyword>
<evidence type="ECO:0008006" key="3">
    <source>
        <dbReference type="Google" id="ProtNLM"/>
    </source>
</evidence>
<name>A0ABQ3V2G7_9CHLR</name>
<dbReference type="RefSeq" id="WP_201375202.1">
    <property type="nucleotide sequence ID" value="NZ_BNJG01000003.1"/>
</dbReference>
<dbReference type="InterPro" id="IPR024747">
    <property type="entry name" value="Pyridox_Oxase-rel"/>
</dbReference>
<comment type="caution">
    <text evidence="1">The sequence shown here is derived from an EMBL/GenBank/DDBJ whole genome shotgun (WGS) entry which is preliminary data.</text>
</comment>
<dbReference type="Pfam" id="PF12900">
    <property type="entry name" value="Pyridox_ox_2"/>
    <property type="match status" value="1"/>
</dbReference>
<dbReference type="SUPFAM" id="SSF50475">
    <property type="entry name" value="FMN-binding split barrel"/>
    <property type="match status" value="1"/>
</dbReference>
<organism evidence="1 2">
    <name type="scientific">Ktedonobacter robiniae</name>
    <dbReference type="NCBI Taxonomy" id="2778365"/>
    <lineage>
        <taxon>Bacteria</taxon>
        <taxon>Bacillati</taxon>
        <taxon>Chloroflexota</taxon>
        <taxon>Ktedonobacteria</taxon>
        <taxon>Ktedonobacterales</taxon>
        <taxon>Ktedonobacteraceae</taxon>
        <taxon>Ktedonobacter</taxon>
    </lineage>
</organism>